<keyword evidence="4" id="KW-0028">Amino-acid biosynthesis</keyword>
<keyword evidence="5" id="KW-0428">Leader peptide</keyword>
<evidence type="ECO:0000256" key="6">
    <source>
        <dbReference type="ARBA" id="ARBA00023102"/>
    </source>
</evidence>
<evidence type="ECO:0000256" key="5">
    <source>
        <dbReference type="ARBA" id="ARBA00022623"/>
    </source>
</evidence>
<reference evidence="9 12" key="4">
    <citation type="submission" date="2023-12" db="EMBL/GenBank/DDBJ databases">
        <title>N/s.</title>
        <authorList>
            <person name="Dale J."/>
        </authorList>
    </citation>
    <scope>NUCLEOTIDE SEQUENCE [LARGE SCALE GENOMIC DNA]</scope>
    <source>
        <strain evidence="9 12">2023EL-01226</strain>
    </source>
</reference>
<evidence type="ECO:0000256" key="1">
    <source>
        <dbReference type="ARBA" id="ARBA00003020"/>
    </source>
</evidence>
<reference evidence="8" key="1">
    <citation type="journal article" date="2018" name="Genome Biol.">
        <title>SKESA: strategic k-mer extension for scrupulous assemblies.</title>
        <authorList>
            <person name="Souvorov A."/>
            <person name="Agarwala R."/>
            <person name="Lipman D.J."/>
        </authorList>
    </citation>
    <scope>NUCLEOTIDE SEQUENCE</scope>
    <source>
        <strain evidence="8">MISC063</strain>
    </source>
</reference>
<dbReference type="GeneID" id="93753177"/>
<evidence type="ECO:0000313" key="8">
    <source>
        <dbReference type="EMBL" id="HAT1607919.1"/>
    </source>
</evidence>
<reference evidence="10 11" key="2">
    <citation type="submission" date="2018-06" db="EMBL/GenBank/DDBJ databases">
        <title>Carbapenemase-producing Enterobacteriaceae present in wastewater treatment plant effluent and nearby surface waters in the US.</title>
        <authorList>
            <person name="Mathys D.A."/>
            <person name="Mollenkopf D.F."/>
            <person name="Feicht S.M."/>
            <person name="Adams R.J."/>
            <person name="Albers A.L."/>
            <person name="Stuever D.M."/>
            <person name="Daniels J.B."/>
            <person name="Wittum T.E."/>
        </authorList>
    </citation>
    <scope>NUCLEOTIDE SEQUENCE [LARGE SCALE GENOMIC DNA]</scope>
    <source>
        <strain evidence="10 11">GEO_47_Down_B</strain>
    </source>
</reference>
<dbReference type="EMBL" id="QKOX01000022">
    <property type="protein sequence ID" value="RWT20202.1"/>
    <property type="molecule type" value="Genomic_DNA"/>
</dbReference>
<keyword evidence="6" id="KW-0368">Histidine biosynthesis</keyword>
<dbReference type="EMBL" id="DACSEA010000022">
    <property type="protein sequence ID" value="HAT1607919.1"/>
    <property type="molecule type" value="Genomic_DNA"/>
</dbReference>
<comment type="similarity">
    <text evidence="2">Belongs to the HisL family.</text>
</comment>
<dbReference type="EMBL" id="JAXUDK010000011">
    <property type="protein sequence ID" value="MDZ7467453.1"/>
    <property type="molecule type" value="Genomic_DNA"/>
</dbReference>
<evidence type="ECO:0000313" key="11">
    <source>
        <dbReference type="Proteomes" id="UP000288843"/>
    </source>
</evidence>
<dbReference type="Pfam" id="PF08047">
    <property type="entry name" value="His_leader"/>
    <property type="match status" value="1"/>
</dbReference>
<dbReference type="RefSeq" id="WP_099130698.1">
    <property type="nucleotide sequence ID" value="NZ_ABZSJN020000011.1"/>
</dbReference>
<evidence type="ECO:0000256" key="7">
    <source>
        <dbReference type="ARBA" id="ARBA00032226"/>
    </source>
</evidence>
<sequence length="16" mass="2025">MNSVQFKHHHHHHHPD</sequence>
<proteinExistence type="inferred from homology"/>
<dbReference type="Proteomes" id="UP000864422">
    <property type="component" value="Unassembled WGS sequence"/>
</dbReference>
<dbReference type="Proteomes" id="UP000288843">
    <property type="component" value="Unassembled WGS sequence"/>
</dbReference>
<comment type="function">
    <text evidence="1">This protein is involved in the attenuation mechanism for the control of the expression of the his operon structural genes.</text>
</comment>
<evidence type="ECO:0000256" key="3">
    <source>
        <dbReference type="ARBA" id="ARBA00021535"/>
    </source>
</evidence>
<comment type="caution">
    <text evidence="10">The sequence shown here is derived from an EMBL/GenBank/DDBJ whole genome shotgun (WGS) entry which is preliminary data.</text>
</comment>
<evidence type="ECO:0000313" key="9">
    <source>
        <dbReference type="EMBL" id="MDZ7467453.1"/>
    </source>
</evidence>
<reference evidence="8" key="3">
    <citation type="submission" date="2020-11" db="EMBL/GenBank/DDBJ databases">
        <authorList>
            <consortium name="NCBI Pathogen Detection Project"/>
        </authorList>
    </citation>
    <scope>NUCLEOTIDE SEQUENCE</scope>
    <source>
        <strain evidence="8">MISC063</strain>
    </source>
</reference>
<gene>
    <name evidence="8" type="primary">hisL</name>
    <name evidence="10" type="ORF">DN603_19415</name>
    <name evidence="8" type="ORF">I8Y23_004275</name>
    <name evidence="9" type="ORF">U5E74_17600</name>
</gene>
<evidence type="ECO:0000313" key="10">
    <source>
        <dbReference type="EMBL" id="RWT20202.1"/>
    </source>
</evidence>
<organism evidence="10 11">
    <name type="scientific">Raoultella planticola</name>
    <name type="common">Klebsiella planticola</name>
    <dbReference type="NCBI Taxonomy" id="575"/>
    <lineage>
        <taxon>Bacteria</taxon>
        <taxon>Pseudomonadati</taxon>
        <taxon>Pseudomonadota</taxon>
        <taxon>Gammaproteobacteria</taxon>
        <taxon>Enterobacterales</taxon>
        <taxon>Enterobacteriaceae</taxon>
        <taxon>Klebsiella/Raoultella group</taxon>
        <taxon>Raoultella</taxon>
    </lineage>
</organism>
<dbReference type="AlphaFoldDB" id="A0A443VJ98"/>
<protein>
    <recommendedName>
        <fullName evidence="3">his operon leader peptide</fullName>
    </recommendedName>
    <alternativeName>
        <fullName evidence="7">his operon attenuator peptide</fullName>
    </alternativeName>
</protein>
<accession>A0A443VJ98</accession>
<evidence type="ECO:0000256" key="2">
    <source>
        <dbReference type="ARBA" id="ARBA00005394"/>
    </source>
</evidence>
<evidence type="ECO:0000256" key="4">
    <source>
        <dbReference type="ARBA" id="ARBA00022605"/>
    </source>
</evidence>
<dbReference type="InterPro" id="IPR012565">
    <property type="entry name" value="His_leader"/>
</dbReference>
<dbReference type="GO" id="GO:0000105">
    <property type="term" value="P:L-histidine biosynthetic process"/>
    <property type="evidence" value="ECO:0007669"/>
    <property type="project" value="UniProtKB-KW"/>
</dbReference>
<keyword evidence="12" id="KW-1185">Reference proteome</keyword>
<name>A0A443VJ98_RAOPL</name>
<dbReference type="Proteomes" id="UP001293169">
    <property type="component" value="Unassembled WGS sequence"/>
</dbReference>
<evidence type="ECO:0000313" key="12">
    <source>
        <dbReference type="Proteomes" id="UP001293169"/>
    </source>
</evidence>